<feature type="transmembrane region" description="Helical" evidence="1">
    <location>
        <begin position="100"/>
        <end position="123"/>
    </location>
</feature>
<keyword evidence="1" id="KW-0472">Membrane</keyword>
<dbReference type="InterPro" id="IPR046735">
    <property type="entry name" value="PA2779-like"/>
</dbReference>
<dbReference type="InterPro" id="IPR016924">
    <property type="entry name" value="UCP029543"/>
</dbReference>
<reference evidence="3 4" key="1">
    <citation type="submission" date="2023-10" db="EMBL/GenBank/DDBJ databases">
        <title>Bacteria for the degradation of biodegradable plastic PBAT(Polybutylene adipate terephthalate).</title>
        <authorList>
            <person name="Weon H.-Y."/>
            <person name="Yeon J."/>
        </authorList>
    </citation>
    <scope>NUCLEOTIDE SEQUENCE [LARGE SCALE GENOMIC DNA]</scope>
    <source>
        <strain evidence="3 4">SBD 7-3</strain>
    </source>
</reference>
<dbReference type="Pfam" id="PF20332">
    <property type="entry name" value="DUF6627"/>
    <property type="match status" value="1"/>
</dbReference>
<dbReference type="Proteomes" id="UP001303946">
    <property type="component" value="Chromosome"/>
</dbReference>
<evidence type="ECO:0000256" key="2">
    <source>
        <dbReference type="SAM" id="SignalP"/>
    </source>
</evidence>
<proteinExistence type="predicted"/>
<evidence type="ECO:0000313" key="3">
    <source>
        <dbReference type="EMBL" id="WOB06650.1"/>
    </source>
</evidence>
<keyword evidence="2" id="KW-0732">Signal</keyword>
<dbReference type="RefSeq" id="WP_316699207.1">
    <property type="nucleotide sequence ID" value="NZ_CP136336.1"/>
</dbReference>
<feature type="chain" id="PRO_5045584585" evidence="2">
    <location>
        <begin position="26"/>
        <end position="130"/>
    </location>
</feature>
<keyword evidence="1" id="KW-1133">Transmembrane helix</keyword>
<keyword evidence="4" id="KW-1185">Reference proteome</keyword>
<feature type="signal peptide" evidence="2">
    <location>
        <begin position="1"/>
        <end position="25"/>
    </location>
</feature>
<gene>
    <name evidence="3" type="ORF">RXV79_17165</name>
</gene>
<dbReference type="PIRSF" id="PIRSF029543">
    <property type="entry name" value="UCP029543"/>
    <property type="match status" value="1"/>
</dbReference>
<organism evidence="3 4">
    <name type="scientific">Piscinibacter gummiphilus</name>
    <dbReference type="NCBI Taxonomy" id="946333"/>
    <lineage>
        <taxon>Bacteria</taxon>
        <taxon>Pseudomonadati</taxon>
        <taxon>Pseudomonadota</taxon>
        <taxon>Betaproteobacteria</taxon>
        <taxon>Burkholderiales</taxon>
        <taxon>Sphaerotilaceae</taxon>
        <taxon>Piscinibacter</taxon>
    </lineage>
</organism>
<evidence type="ECO:0000256" key="1">
    <source>
        <dbReference type="SAM" id="Phobius"/>
    </source>
</evidence>
<keyword evidence="1" id="KW-0812">Transmembrane</keyword>
<dbReference type="NCBIfam" id="NF033919">
    <property type="entry name" value="PA2779_fam"/>
    <property type="match status" value="1"/>
</dbReference>
<dbReference type="EMBL" id="CP136336">
    <property type="protein sequence ID" value="WOB06650.1"/>
    <property type="molecule type" value="Genomic_DNA"/>
</dbReference>
<evidence type="ECO:0000313" key="4">
    <source>
        <dbReference type="Proteomes" id="UP001303946"/>
    </source>
</evidence>
<protein>
    <submittedName>
        <fullName evidence="3">PA2779 family protein</fullName>
    </submittedName>
</protein>
<sequence length="130" mass="13819">MLTKSRRLLALCVALSFGAVHSAQAVELITAEQVVQRGVGSDAQLRLRAVLERSDVAAALAERGVTVEQAHARVAALTDDEAAQLLAEIDRAPAGASGELIGTLILVFVVLVFSDILGFTRIFPFLRPAR</sequence>
<name>A0ABZ0CNU8_9BURK</name>
<accession>A0ABZ0CNU8</accession>